<evidence type="ECO:0000259" key="2">
    <source>
        <dbReference type="PROSITE" id="PS50263"/>
    </source>
</evidence>
<comment type="caution">
    <text evidence="3">The sequence shown here is derived from an EMBL/GenBank/DDBJ whole genome shotgun (WGS) entry which is preliminary data.</text>
</comment>
<dbReference type="PANTHER" id="PTHR23088:SF27">
    <property type="entry name" value="DEAMINATED GLUTATHIONE AMIDASE"/>
    <property type="match status" value="1"/>
</dbReference>
<reference evidence="3" key="2">
    <citation type="submission" date="2020-09" db="EMBL/GenBank/DDBJ databases">
        <authorList>
            <person name="Sun Q."/>
            <person name="Zhou Y."/>
        </authorList>
    </citation>
    <scope>NUCLEOTIDE SEQUENCE</scope>
    <source>
        <strain evidence="3">CGMCC 1.12785</strain>
    </source>
</reference>
<keyword evidence="3" id="KW-0378">Hydrolase</keyword>
<organism evidence="3 4">
    <name type="scientific">Sediminivirga luteola</name>
    <dbReference type="NCBI Taxonomy" id="1774748"/>
    <lineage>
        <taxon>Bacteria</taxon>
        <taxon>Bacillati</taxon>
        <taxon>Actinomycetota</taxon>
        <taxon>Actinomycetes</taxon>
        <taxon>Micrococcales</taxon>
        <taxon>Brevibacteriaceae</taxon>
        <taxon>Sediminivirga</taxon>
    </lineage>
</organism>
<keyword evidence="4" id="KW-1185">Reference proteome</keyword>
<dbReference type="SUPFAM" id="SSF56317">
    <property type="entry name" value="Carbon-nitrogen hydrolase"/>
    <property type="match status" value="1"/>
</dbReference>
<sequence length="257" mass="27169">MKIAVWQALSTSADIDANLDRLGRAAAEAAASGAELLITPEMFLTGYNIGDATRTLAAEAPLDRLGEIAAAHGIGLIAGGPAPAAHGCHNAAAFIAADGSTLAVYRKTHLFGDLDRAQFLAGDEPTTMVEYRGLKIAMLICYDVEFPEAVRAAALAGADLVAVPTAQMQPFSFVNLHLIPTRAWESQIYVAYANQHGIDGDLEYVGLSTIAAPDGNVLARAEESGEEIIYAEVDAATVAAARQANPYLDDLRRELFR</sequence>
<dbReference type="EMBL" id="BMFY01000003">
    <property type="protein sequence ID" value="GGA09102.1"/>
    <property type="molecule type" value="Genomic_DNA"/>
</dbReference>
<dbReference type="PANTHER" id="PTHR23088">
    <property type="entry name" value="NITRILASE-RELATED"/>
    <property type="match status" value="1"/>
</dbReference>
<comment type="similarity">
    <text evidence="1">Belongs to the carbon-nitrogen hydrolase superfamily. NIT1/NIT2 family.</text>
</comment>
<name>A0A8J2TWP8_9MICO</name>
<dbReference type="InterPro" id="IPR003010">
    <property type="entry name" value="C-N_Hydrolase"/>
</dbReference>
<dbReference type="Proteomes" id="UP000616114">
    <property type="component" value="Unassembled WGS sequence"/>
</dbReference>
<evidence type="ECO:0000313" key="3">
    <source>
        <dbReference type="EMBL" id="GGA09102.1"/>
    </source>
</evidence>
<feature type="domain" description="CN hydrolase" evidence="2">
    <location>
        <begin position="1"/>
        <end position="235"/>
    </location>
</feature>
<accession>A0A8J2TWP8</accession>
<dbReference type="RefSeq" id="WP_229744941.1">
    <property type="nucleotide sequence ID" value="NZ_BMFY01000003.1"/>
</dbReference>
<reference evidence="3" key="1">
    <citation type="journal article" date="2014" name="Int. J. Syst. Evol. Microbiol.">
        <title>Complete genome sequence of Corynebacterium casei LMG S-19264T (=DSM 44701T), isolated from a smear-ripened cheese.</title>
        <authorList>
            <consortium name="US DOE Joint Genome Institute (JGI-PGF)"/>
            <person name="Walter F."/>
            <person name="Albersmeier A."/>
            <person name="Kalinowski J."/>
            <person name="Ruckert C."/>
        </authorList>
    </citation>
    <scope>NUCLEOTIDE SEQUENCE</scope>
    <source>
        <strain evidence="3">CGMCC 1.12785</strain>
    </source>
</reference>
<dbReference type="InterPro" id="IPR001110">
    <property type="entry name" value="UPF0012_CS"/>
</dbReference>
<evidence type="ECO:0000313" key="4">
    <source>
        <dbReference type="Proteomes" id="UP000616114"/>
    </source>
</evidence>
<dbReference type="PROSITE" id="PS50263">
    <property type="entry name" value="CN_HYDROLASE"/>
    <property type="match status" value="1"/>
</dbReference>
<dbReference type="InterPro" id="IPR044083">
    <property type="entry name" value="RamA-like"/>
</dbReference>
<protein>
    <submittedName>
        <fullName evidence="3">Putative hydrolase</fullName>
    </submittedName>
</protein>
<evidence type="ECO:0000256" key="1">
    <source>
        <dbReference type="ARBA" id="ARBA00010613"/>
    </source>
</evidence>
<dbReference type="Pfam" id="PF00795">
    <property type="entry name" value="CN_hydrolase"/>
    <property type="match status" value="1"/>
</dbReference>
<dbReference type="Gene3D" id="3.60.110.10">
    <property type="entry name" value="Carbon-nitrogen hydrolase"/>
    <property type="match status" value="1"/>
</dbReference>
<proteinExistence type="inferred from homology"/>
<dbReference type="GO" id="GO:0016787">
    <property type="term" value="F:hydrolase activity"/>
    <property type="evidence" value="ECO:0007669"/>
    <property type="project" value="UniProtKB-KW"/>
</dbReference>
<dbReference type="AlphaFoldDB" id="A0A8J2TWP8"/>
<gene>
    <name evidence="3" type="ORF">GCM10011333_10100</name>
</gene>
<dbReference type="PROSITE" id="PS01227">
    <property type="entry name" value="UPF0012"/>
    <property type="match status" value="1"/>
</dbReference>
<dbReference type="CDD" id="cd07576">
    <property type="entry name" value="R-amidase_like"/>
    <property type="match status" value="1"/>
</dbReference>
<dbReference type="InterPro" id="IPR036526">
    <property type="entry name" value="C-N_Hydrolase_sf"/>
</dbReference>